<dbReference type="Gene3D" id="1.25.40.20">
    <property type="entry name" value="Ankyrin repeat-containing domain"/>
    <property type="match status" value="1"/>
</dbReference>
<dbReference type="SUPFAM" id="SSF48403">
    <property type="entry name" value="Ankyrin repeat"/>
    <property type="match status" value="1"/>
</dbReference>
<feature type="repeat" description="ANK" evidence="1">
    <location>
        <begin position="117"/>
        <end position="149"/>
    </location>
</feature>
<keyword evidence="1" id="KW-0040">ANK repeat</keyword>
<feature type="domain" description="Serine/threonine-protein kinase BSK1-like TPR repeats" evidence="3">
    <location>
        <begin position="305"/>
        <end position="377"/>
    </location>
</feature>
<evidence type="ECO:0000256" key="2">
    <source>
        <dbReference type="PROSITE-ProRule" id="PRU00339"/>
    </source>
</evidence>
<dbReference type="SUPFAM" id="SSF48452">
    <property type="entry name" value="TPR-like"/>
    <property type="match status" value="1"/>
</dbReference>
<dbReference type="Proteomes" id="UP000316621">
    <property type="component" value="Chromosome 1"/>
</dbReference>
<evidence type="ECO:0000313" key="5">
    <source>
        <dbReference type="Proteomes" id="UP000316621"/>
    </source>
</evidence>
<dbReference type="AlphaFoldDB" id="A0A4Y7IKA3"/>
<dbReference type="InterPro" id="IPR019734">
    <property type="entry name" value="TPR_rpt"/>
</dbReference>
<dbReference type="PROSITE" id="PS50297">
    <property type="entry name" value="ANK_REP_REGION"/>
    <property type="match status" value="5"/>
</dbReference>
<feature type="repeat" description="TPR" evidence="2">
    <location>
        <begin position="373"/>
        <end position="406"/>
    </location>
</feature>
<gene>
    <name evidence="4" type="ORF">C5167_040847</name>
</gene>
<sequence>MDPPVTAATSIFLEAAYDGTLRRFKRCAADLGHLLRDGIPAILENAKDDDGRRAIHHVAAGGNVQVLKYLIEEIKLDIEVEDNSGETLLNWATIEGRLAAVEYLLQMGANPEVPNDLDCSPLHHAAMRGHTEIIPLLLSKGINVDVTNELGSPLQYAAAHGYHDVVKVLLDHGANPNSLFHDALTPLHSSIHSQSLQCVVSLLKAGADPNLGPDGKPLTIAAEVGVIQIIKLLLEAGADPNATQMHGLKSIEITAVKDNRRGVEILFPVSSPIPSYVDWSIDGIMKHVKSVKFMEKLICKAEEYFLELKSRGTSAFQRKEYSRAVYWYSEALIKKPADAAVLSNRSLCYVYLNKGDFALEDATRCKLARPDWPKAHYRAGVALKMLNRLDDAADAFFKGLKLDPNNKELEDAFRGGFSRQVEGHQCPTLDREGGNMPGVWIPFCGGSFLIGSVKS</sequence>
<accession>A0A4Y7IKA3</accession>
<dbReference type="Gene3D" id="1.25.40.10">
    <property type="entry name" value="Tetratricopeptide repeat domain"/>
    <property type="match status" value="1"/>
</dbReference>
<dbReference type="PANTHER" id="PTHR46224">
    <property type="entry name" value="ANKYRIN REPEAT FAMILY PROTEIN"/>
    <property type="match status" value="1"/>
</dbReference>
<feature type="repeat" description="ANK" evidence="1">
    <location>
        <begin position="149"/>
        <end position="181"/>
    </location>
</feature>
<dbReference type="OrthoDB" id="20872at2759"/>
<dbReference type="Pfam" id="PF12796">
    <property type="entry name" value="Ank_2"/>
    <property type="match status" value="2"/>
</dbReference>
<keyword evidence="2" id="KW-0802">TPR repeat</keyword>
<dbReference type="SMART" id="SM00028">
    <property type="entry name" value="TPR"/>
    <property type="match status" value="3"/>
</dbReference>
<feature type="repeat" description="ANK" evidence="1">
    <location>
        <begin position="84"/>
        <end position="116"/>
    </location>
</feature>
<dbReference type="OMA" id="NWHALHE"/>
<reference evidence="4 5" key="1">
    <citation type="journal article" date="2018" name="Science">
        <title>The opium poppy genome and morphinan production.</title>
        <authorList>
            <person name="Guo L."/>
            <person name="Winzer T."/>
            <person name="Yang X."/>
            <person name="Li Y."/>
            <person name="Ning Z."/>
            <person name="He Z."/>
            <person name="Teodor R."/>
            <person name="Lu Y."/>
            <person name="Bowser T.A."/>
            <person name="Graham I.A."/>
            <person name="Ye K."/>
        </authorList>
    </citation>
    <scope>NUCLEOTIDE SEQUENCE [LARGE SCALE GENOMIC DNA]</scope>
    <source>
        <strain evidence="5">cv. HN1</strain>
        <tissue evidence="4">Leaves</tissue>
    </source>
</reference>
<dbReference type="InterPro" id="IPR011990">
    <property type="entry name" value="TPR-like_helical_dom_sf"/>
</dbReference>
<dbReference type="InterPro" id="IPR058209">
    <property type="entry name" value="TPR_BSK1_C"/>
</dbReference>
<keyword evidence="5" id="KW-1185">Reference proteome</keyword>
<dbReference type="EMBL" id="CM010715">
    <property type="protein sequence ID" value="RZC47889.1"/>
    <property type="molecule type" value="Genomic_DNA"/>
</dbReference>
<dbReference type="PRINTS" id="PR01415">
    <property type="entry name" value="ANKYRIN"/>
</dbReference>
<evidence type="ECO:0000259" key="3">
    <source>
        <dbReference type="Pfam" id="PF25575"/>
    </source>
</evidence>
<organism evidence="4 5">
    <name type="scientific">Papaver somniferum</name>
    <name type="common">Opium poppy</name>
    <dbReference type="NCBI Taxonomy" id="3469"/>
    <lineage>
        <taxon>Eukaryota</taxon>
        <taxon>Viridiplantae</taxon>
        <taxon>Streptophyta</taxon>
        <taxon>Embryophyta</taxon>
        <taxon>Tracheophyta</taxon>
        <taxon>Spermatophyta</taxon>
        <taxon>Magnoliopsida</taxon>
        <taxon>Ranunculales</taxon>
        <taxon>Papaveraceae</taxon>
        <taxon>Papaveroideae</taxon>
        <taxon>Papaver</taxon>
    </lineage>
</organism>
<dbReference type="SMART" id="SM00248">
    <property type="entry name" value="ANK"/>
    <property type="match status" value="6"/>
</dbReference>
<evidence type="ECO:0000256" key="1">
    <source>
        <dbReference type="PROSITE-ProRule" id="PRU00023"/>
    </source>
</evidence>
<dbReference type="PANTHER" id="PTHR46224:SF67">
    <property type="entry name" value="HSP70-HSP90 ORGANIZING PROTEIN 3-LIKE"/>
    <property type="match status" value="1"/>
</dbReference>
<dbReference type="STRING" id="3469.A0A4Y7IKA3"/>
<dbReference type="InterPro" id="IPR002110">
    <property type="entry name" value="Ankyrin_rpt"/>
</dbReference>
<dbReference type="Pfam" id="PF13637">
    <property type="entry name" value="Ank_4"/>
    <property type="match status" value="1"/>
</dbReference>
<dbReference type="Pfam" id="PF25575">
    <property type="entry name" value="TPR_BSK1_C"/>
    <property type="match status" value="1"/>
</dbReference>
<feature type="repeat" description="ANK" evidence="1">
    <location>
        <begin position="213"/>
        <end position="245"/>
    </location>
</feature>
<dbReference type="InterPro" id="IPR036770">
    <property type="entry name" value="Ankyrin_rpt-contain_sf"/>
</dbReference>
<dbReference type="PROSITE" id="PS50005">
    <property type="entry name" value="TPR"/>
    <property type="match status" value="1"/>
</dbReference>
<evidence type="ECO:0000313" key="4">
    <source>
        <dbReference type="EMBL" id="RZC47889.1"/>
    </source>
</evidence>
<dbReference type="Gramene" id="RZC47889">
    <property type="protein sequence ID" value="RZC47889"/>
    <property type="gene ID" value="C5167_040847"/>
</dbReference>
<dbReference type="InterPro" id="IPR051616">
    <property type="entry name" value="Cul2-RING_E3_ligase_SR"/>
</dbReference>
<feature type="repeat" description="ANK" evidence="1">
    <location>
        <begin position="182"/>
        <end position="214"/>
    </location>
</feature>
<protein>
    <recommendedName>
        <fullName evidence="3">Serine/threonine-protein kinase BSK1-like TPR repeats domain-containing protein</fullName>
    </recommendedName>
</protein>
<dbReference type="PROSITE" id="PS50088">
    <property type="entry name" value="ANK_REPEAT"/>
    <property type="match status" value="5"/>
</dbReference>
<proteinExistence type="predicted"/>
<name>A0A4Y7IKA3_PAPSO</name>